<evidence type="ECO:0000313" key="6">
    <source>
        <dbReference type="EMBL" id="AEH60630.1"/>
    </source>
</evidence>
<dbReference type="NCBIfam" id="NF041083">
    <property type="entry name" value="thermosome_beta"/>
    <property type="match status" value="1"/>
</dbReference>
<dbReference type="SUPFAM" id="SSF54849">
    <property type="entry name" value="GroEL-intermediate domain like"/>
    <property type="match status" value="1"/>
</dbReference>
<organism evidence="6 7">
    <name type="scientific">Methanosalsum zhilinae (strain DSM 4017 / NBRC 107636 / OCM 62 / WeN5)</name>
    <name type="common">Methanohalophilus zhilinae</name>
    <dbReference type="NCBI Taxonomy" id="679901"/>
    <lineage>
        <taxon>Archaea</taxon>
        <taxon>Methanobacteriati</taxon>
        <taxon>Methanobacteriota</taxon>
        <taxon>Stenosarchaea group</taxon>
        <taxon>Methanomicrobia</taxon>
        <taxon>Methanosarcinales</taxon>
        <taxon>Methanosarcinaceae</taxon>
        <taxon>Methanosalsum</taxon>
    </lineage>
</organism>
<evidence type="ECO:0000256" key="1">
    <source>
        <dbReference type="ARBA" id="ARBA00008020"/>
    </source>
</evidence>
<dbReference type="PRINTS" id="PR00304">
    <property type="entry name" value="TCOMPLEXTCP1"/>
</dbReference>
<dbReference type="GO" id="GO:0051082">
    <property type="term" value="F:unfolded protein binding"/>
    <property type="evidence" value="ECO:0007669"/>
    <property type="project" value="InterPro"/>
</dbReference>
<dbReference type="Gene3D" id="1.10.560.10">
    <property type="entry name" value="GroEL-like equatorial domain"/>
    <property type="match status" value="1"/>
</dbReference>
<dbReference type="Pfam" id="PF00118">
    <property type="entry name" value="Cpn60_TCP1"/>
    <property type="match status" value="1"/>
</dbReference>
<reference evidence="6" key="1">
    <citation type="submission" date="2010-07" db="EMBL/GenBank/DDBJ databases">
        <title>The complete genome of Methanosalsum zhilinae DSM 4017.</title>
        <authorList>
            <consortium name="US DOE Joint Genome Institute (JGI-PGF)"/>
            <person name="Lucas S."/>
            <person name="Copeland A."/>
            <person name="Lapidus A."/>
            <person name="Glavina del Rio T."/>
            <person name="Dalin E."/>
            <person name="Tice H."/>
            <person name="Bruce D."/>
            <person name="Goodwin L."/>
            <person name="Pitluck S."/>
            <person name="Kyrpides N."/>
            <person name="Mavromatis K."/>
            <person name="Ovchinnikova G."/>
            <person name="Daligault H."/>
            <person name="Detter J.C."/>
            <person name="Han C."/>
            <person name="Tapia R."/>
            <person name="Larimer F."/>
            <person name="Land M."/>
            <person name="Hauser L."/>
            <person name="Markowitz V."/>
            <person name="Cheng J.-F."/>
            <person name="Hugenholtz P."/>
            <person name="Woyke T."/>
            <person name="Wu D."/>
            <person name="Spring S."/>
            <person name="Schueler E."/>
            <person name="Brambilla E."/>
            <person name="Klenk H.-P."/>
            <person name="Eisen J.A."/>
        </authorList>
    </citation>
    <scope>NUCLEOTIDE SEQUENCE</scope>
    <source>
        <strain evidence="6">DSM 4017</strain>
    </source>
</reference>
<protein>
    <submittedName>
        <fullName evidence="6">Thermosome</fullName>
    </submittedName>
</protein>
<dbReference type="KEGG" id="mzh:Mzhil_0766"/>
<dbReference type="GO" id="GO:0016887">
    <property type="term" value="F:ATP hydrolysis activity"/>
    <property type="evidence" value="ECO:0007669"/>
    <property type="project" value="InterPro"/>
</dbReference>
<dbReference type="RefSeq" id="WP_013898069.1">
    <property type="nucleotide sequence ID" value="NC_015676.1"/>
</dbReference>
<accession>F7XLG7</accession>
<evidence type="ECO:0000256" key="5">
    <source>
        <dbReference type="RuleBase" id="RU004187"/>
    </source>
</evidence>
<keyword evidence="2 5" id="KW-0547">Nucleotide-binding</keyword>
<keyword evidence="7" id="KW-1185">Reference proteome</keyword>
<dbReference type="Gene3D" id="3.50.7.10">
    <property type="entry name" value="GroEL"/>
    <property type="match status" value="1"/>
</dbReference>
<name>F7XLG7_METZD</name>
<gene>
    <name evidence="6" type="ordered locus">Mzhil_0766</name>
</gene>
<keyword evidence="4 5" id="KW-0143">Chaperone</keyword>
<dbReference type="NCBIfam" id="TIGR02339">
    <property type="entry name" value="thermosome_arch"/>
    <property type="match status" value="1"/>
</dbReference>
<sequence>MATNYNHGGQPVYIMGSNREQTKGRDAVSMNIRAAKAVSDLVKSTLGPISMDKMLVNPIGDIIITNDGATILDEMDIEHPTAKMIVEVARTQDDIAGDGTTSAAVLAGTLLEKAQELMEKGVHATSILKGYRLATEKAMQALDEYKMTIDPADKEVLKNIAVTSITGKASESYSAFISGICVDAVLAVQDDGNVNIDDDILIVHDKGQKITDSELVEGVVLTKKSLHPNMPKRIENARIALVDSPIEIEKTGTTSKIEIKSADQMEAFLKEEDESFKKMVDAIVRSGANAVFCSKGIDDHAVHYLQKHGIYATRRVKESEMKSLSRATGARLVKKVHEIDEKDLGTAGLLEQIGDSDDAKTFVKDCENARTVTIVLRGGTEHVTENIERVFDDALHVVASTVEDSEIVAGGGASEIETAAVLRSYAPTVGGREQLAISAFADSIEILPRILAENAGLDGVNMLLKLRSDHHEIKHAGLDVYTGEVVNMLDRGVVDPLRVKKQAIKSASEAAAMVLRVDDVLRAEKRDMMDVNPEHNIHNYDASGMM</sequence>
<dbReference type="PANTHER" id="PTHR11353">
    <property type="entry name" value="CHAPERONIN"/>
    <property type="match status" value="1"/>
</dbReference>
<dbReference type="InterPro" id="IPR054827">
    <property type="entry name" value="thermosome_alpha"/>
</dbReference>
<dbReference type="InterPro" id="IPR017998">
    <property type="entry name" value="Chaperone_TCP-1"/>
</dbReference>
<dbReference type="CDD" id="cd03343">
    <property type="entry name" value="cpn60"/>
    <property type="match status" value="1"/>
</dbReference>
<evidence type="ECO:0000313" key="7">
    <source>
        <dbReference type="Proteomes" id="UP000006622"/>
    </source>
</evidence>
<evidence type="ECO:0000256" key="2">
    <source>
        <dbReference type="ARBA" id="ARBA00022741"/>
    </source>
</evidence>
<dbReference type="InterPro" id="IPR012714">
    <property type="entry name" value="Thermosome_arc"/>
</dbReference>
<dbReference type="NCBIfam" id="NF041082">
    <property type="entry name" value="thermosome_alpha"/>
    <property type="match status" value="1"/>
</dbReference>
<dbReference type="InterPro" id="IPR002423">
    <property type="entry name" value="Cpn60/GroEL/TCP-1"/>
</dbReference>
<dbReference type="InterPro" id="IPR002194">
    <property type="entry name" value="Chaperonin_TCP-1_CS"/>
</dbReference>
<dbReference type="PROSITE" id="PS00995">
    <property type="entry name" value="TCP1_3"/>
    <property type="match status" value="1"/>
</dbReference>
<dbReference type="InterPro" id="IPR053374">
    <property type="entry name" value="TCP-1_chaperonin"/>
</dbReference>
<proteinExistence type="inferred from homology"/>
<dbReference type="InterPro" id="IPR027410">
    <property type="entry name" value="TCP-1-like_intermed_sf"/>
</dbReference>
<keyword evidence="3 5" id="KW-0067">ATP-binding</keyword>
<dbReference type="OrthoDB" id="9362at2157"/>
<dbReference type="InterPro" id="IPR027409">
    <property type="entry name" value="GroEL-like_apical_dom_sf"/>
</dbReference>
<dbReference type="STRING" id="679901.Mzhil_0766"/>
<dbReference type="HOGENOM" id="CLU_008891_7_3_2"/>
<evidence type="ECO:0000256" key="4">
    <source>
        <dbReference type="ARBA" id="ARBA00023186"/>
    </source>
</evidence>
<dbReference type="GeneID" id="10822382"/>
<dbReference type="Gene3D" id="3.30.260.10">
    <property type="entry name" value="TCP-1-like chaperonin intermediate domain"/>
    <property type="match status" value="1"/>
</dbReference>
<dbReference type="InterPro" id="IPR027413">
    <property type="entry name" value="GROEL-like_equatorial_sf"/>
</dbReference>
<dbReference type="SUPFAM" id="SSF52029">
    <property type="entry name" value="GroEL apical domain-like"/>
    <property type="match status" value="1"/>
</dbReference>
<dbReference type="GO" id="GO:0140662">
    <property type="term" value="F:ATP-dependent protein folding chaperone"/>
    <property type="evidence" value="ECO:0007669"/>
    <property type="project" value="InterPro"/>
</dbReference>
<dbReference type="GO" id="GO:0005524">
    <property type="term" value="F:ATP binding"/>
    <property type="evidence" value="ECO:0007669"/>
    <property type="project" value="UniProtKB-KW"/>
</dbReference>
<evidence type="ECO:0000256" key="3">
    <source>
        <dbReference type="ARBA" id="ARBA00022840"/>
    </source>
</evidence>
<comment type="similarity">
    <text evidence="1 5">Belongs to the TCP-1 chaperonin family.</text>
</comment>
<dbReference type="SUPFAM" id="SSF48592">
    <property type="entry name" value="GroEL equatorial domain-like"/>
    <property type="match status" value="1"/>
</dbReference>
<dbReference type="AlphaFoldDB" id="F7XLG7"/>
<dbReference type="PROSITE" id="PS00751">
    <property type="entry name" value="TCP1_2"/>
    <property type="match status" value="1"/>
</dbReference>
<dbReference type="Proteomes" id="UP000006622">
    <property type="component" value="Chromosome"/>
</dbReference>
<dbReference type="EMBL" id="CP002101">
    <property type="protein sequence ID" value="AEH60630.1"/>
    <property type="molecule type" value="Genomic_DNA"/>
</dbReference>
<dbReference type="PROSITE" id="PS00750">
    <property type="entry name" value="TCP1_1"/>
    <property type="match status" value="1"/>
</dbReference>